<evidence type="ECO:0000259" key="6">
    <source>
        <dbReference type="PROSITE" id="PS50846"/>
    </source>
</evidence>
<reference evidence="7 8" key="1">
    <citation type="submission" date="2018-01" db="EMBL/GenBank/DDBJ databases">
        <title>Whole genome sequencing of Histamine producing bacteria.</title>
        <authorList>
            <person name="Butler K."/>
        </authorList>
    </citation>
    <scope>NUCLEOTIDE SEQUENCE [LARGE SCALE GENOMIC DNA]</scope>
    <source>
        <strain evidence="7 8">JCM 12947</strain>
    </source>
</reference>
<dbReference type="NCBIfam" id="TIGR02052">
    <property type="entry name" value="MerP"/>
    <property type="match status" value="1"/>
</dbReference>
<dbReference type="OrthoDB" id="7205933at2"/>
<evidence type="ECO:0000256" key="4">
    <source>
        <dbReference type="RuleBase" id="RU361212"/>
    </source>
</evidence>
<dbReference type="RefSeq" id="WP_107244447.1">
    <property type="nucleotide sequence ID" value="NZ_PYMJ01000026.1"/>
</dbReference>
<comment type="function">
    <text evidence="4">Involved in mercury resistance. Acts as a mercury scavenger that specifically binds to a mercuric ion in the periplasm and probably passes it to the cytoplasmic mercuric reductase MerA via the mercuric transport protein MerT.</text>
</comment>
<evidence type="ECO:0000313" key="8">
    <source>
        <dbReference type="Proteomes" id="UP000240987"/>
    </source>
</evidence>
<feature type="domain" description="HMA" evidence="6">
    <location>
        <begin position="22"/>
        <end position="88"/>
    </location>
</feature>
<proteinExistence type="predicted"/>
<dbReference type="GO" id="GO:0030313">
    <property type="term" value="C:cell envelope"/>
    <property type="evidence" value="ECO:0007669"/>
    <property type="project" value="UniProtKB-SubCell"/>
</dbReference>
<dbReference type="GO" id="GO:0042597">
    <property type="term" value="C:periplasmic space"/>
    <property type="evidence" value="ECO:0007669"/>
    <property type="project" value="UniProtKB-SubCell"/>
</dbReference>
<feature type="chain" id="PRO_5015703522" description="Periplasmic mercury ion-binding protein" evidence="5">
    <location>
        <begin position="20"/>
        <end position="96"/>
    </location>
</feature>
<dbReference type="CDD" id="cd00371">
    <property type="entry name" value="HMA"/>
    <property type="match status" value="1"/>
</dbReference>
<dbReference type="InterPro" id="IPR011795">
    <property type="entry name" value="MerP"/>
</dbReference>
<name>A0A2T3JAP2_9GAMM</name>
<dbReference type="Pfam" id="PF00403">
    <property type="entry name" value="HMA"/>
    <property type="match status" value="1"/>
</dbReference>
<organism evidence="7 8">
    <name type="scientific">Photobacterium frigidiphilum</name>
    <dbReference type="NCBI Taxonomy" id="264736"/>
    <lineage>
        <taxon>Bacteria</taxon>
        <taxon>Pseudomonadati</taxon>
        <taxon>Pseudomonadota</taxon>
        <taxon>Gammaproteobacteria</taxon>
        <taxon>Vibrionales</taxon>
        <taxon>Vibrionaceae</taxon>
        <taxon>Photobacterium</taxon>
    </lineage>
</organism>
<dbReference type="InterPro" id="IPR006121">
    <property type="entry name" value="HMA_dom"/>
</dbReference>
<dbReference type="PROSITE" id="PS50846">
    <property type="entry name" value="HMA_2"/>
    <property type="match status" value="1"/>
</dbReference>
<dbReference type="SUPFAM" id="SSF55008">
    <property type="entry name" value="HMA, heavy metal-associated domain"/>
    <property type="match status" value="1"/>
</dbReference>
<evidence type="ECO:0000256" key="5">
    <source>
        <dbReference type="SAM" id="SignalP"/>
    </source>
</evidence>
<keyword evidence="2 4" id="KW-0475">Mercuric resistance</keyword>
<comment type="subcellular location">
    <subcellularLocation>
        <location evidence="1">Cell envelope</location>
    </subcellularLocation>
    <subcellularLocation>
        <location evidence="4">Periplasm</location>
    </subcellularLocation>
</comment>
<gene>
    <name evidence="4 7" type="primary">merP</name>
    <name evidence="7" type="ORF">C9J12_20820</name>
</gene>
<evidence type="ECO:0000256" key="1">
    <source>
        <dbReference type="ARBA" id="ARBA00004196"/>
    </source>
</evidence>
<keyword evidence="8" id="KW-1185">Reference proteome</keyword>
<dbReference type="Gene3D" id="3.30.70.100">
    <property type="match status" value="1"/>
</dbReference>
<keyword evidence="4" id="KW-0574">Periplasm</keyword>
<keyword evidence="3 4" id="KW-0476">Mercury</keyword>
<evidence type="ECO:0000256" key="3">
    <source>
        <dbReference type="ARBA" id="ARBA00022914"/>
    </source>
</evidence>
<feature type="signal peptide" evidence="5">
    <location>
        <begin position="1"/>
        <end position="19"/>
    </location>
</feature>
<dbReference type="PRINTS" id="PR00946">
    <property type="entry name" value="HGSCAVENGER"/>
</dbReference>
<dbReference type="GO" id="GO:0045340">
    <property type="term" value="F:mercury ion binding"/>
    <property type="evidence" value="ECO:0007669"/>
    <property type="project" value="UniProtKB-UniRule"/>
</dbReference>
<keyword evidence="5" id="KW-0732">Signal</keyword>
<comment type="caution">
    <text evidence="7">The sequence shown here is derived from an EMBL/GenBank/DDBJ whole genome shotgun (WGS) entry which is preliminary data.</text>
</comment>
<sequence length="96" mass="10430">MKRLALALFSVVFLNSVSAKEQVVELDIPTMTCPVCPLTIKAALKKVEGVSNVETSLDDKLARVTFDDEITDIASIEKSTAEAGYPSTAKQRNNNE</sequence>
<evidence type="ECO:0000313" key="7">
    <source>
        <dbReference type="EMBL" id="PSU45882.1"/>
    </source>
</evidence>
<dbReference type="Proteomes" id="UP000240987">
    <property type="component" value="Unassembled WGS sequence"/>
</dbReference>
<dbReference type="InterPro" id="IPR036163">
    <property type="entry name" value="HMA_dom_sf"/>
</dbReference>
<evidence type="ECO:0000256" key="2">
    <source>
        <dbReference type="ARBA" id="ARBA00022466"/>
    </source>
</evidence>
<dbReference type="AlphaFoldDB" id="A0A2T3JAP2"/>
<dbReference type="InterPro" id="IPR001802">
    <property type="entry name" value="MerP/CopZ"/>
</dbReference>
<accession>A0A2T3JAP2</accession>
<protein>
    <recommendedName>
        <fullName evidence="4">Periplasmic mercury ion-binding protein</fullName>
    </recommendedName>
</protein>
<keyword evidence="4" id="KW-0479">Metal-binding</keyword>
<dbReference type="EMBL" id="PYMJ01000026">
    <property type="protein sequence ID" value="PSU45882.1"/>
    <property type="molecule type" value="Genomic_DNA"/>
</dbReference>
<dbReference type="GO" id="GO:0015097">
    <property type="term" value="F:mercury ion transmembrane transporter activity"/>
    <property type="evidence" value="ECO:0007669"/>
    <property type="project" value="UniProtKB-UniRule"/>
</dbReference>